<proteinExistence type="predicted"/>
<reference evidence="2 3" key="1">
    <citation type="journal article" date="2018" name="Evol. Lett.">
        <title>Horizontal gene cluster transfer increased hallucinogenic mushroom diversity.</title>
        <authorList>
            <person name="Reynolds H.T."/>
            <person name="Vijayakumar V."/>
            <person name="Gluck-Thaler E."/>
            <person name="Korotkin H.B."/>
            <person name="Matheny P.B."/>
            <person name="Slot J.C."/>
        </authorList>
    </citation>
    <scope>NUCLEOTIDE SEQUENCE [LARGE SCALE GENOMIC DNA]</scope>
    <source>
        <strain evidence="2 3">2631</strain>
    </source>
</reference>
<dbReference type="Proteomes" id="UP000283269">
    <property type="component" value="Unassembled WGS sequence"/>
</dbReference>
<evidence type="ECO:0000256" key="1">
    <source>
        <dbReference type="SAM" id="MobiDB-lite"/>
    </source>
</evidence>
<feature type="compositionally biased region" description="Basic and acidic residues" evidence="1">
    <location>
        <begin position="7"/>
        <end position="36"/>
    </location>
</feature>
<evidence type="ECO:0000313" key="3">
    <source>
        <dbReference type="Proteomes" id="UP000283269"/>
    </source>
</evidence>
<dbReference type="EMBL" id="NHYD01002450">
    <property type="protein sequence ID" value="PPQ86665.1"/>
    <property type="molecule type" value="Genomic_DNA"/>
</dbReference>
<evidence type="ECO:0000313" key="2">
    <source>
        <dbReference type="EMBL" id="PPQ86665.1"/>
    </source>
</evidence>
<dbReference type="AlphaFoldDB" id="A0A409X7F6"/>
<name>A0A409X7F6_PSICY</name>
<gene>
    <name evidence="2" type="ORF">CVT25_006849</name>
</gene>
<dbReference type="InParanoid" id="A0A409X7F6"/>
<organism evidence="2 3">
    <name type="scientific">Psilocybe cyanescens</name>
    <dbReference type="NCBI Taxonomy" id="93625"/>
    <lineage>
        <taxon>Eukaryota</taxon>
        <taxon>Fungi</taxon>
        <taxon>Dikarya</taxon>
        <taxon>Basidiomycota</taxon>
        <taxon>Agaricomycotina</taxon>
        <taxon>Agaricomycetes</taxon>
        <taxon>Agaricomycetidae</taxon>
        <taxon>Agaricales</taxon>
        <taxon>Agaricineae</taxon>
        <taxon>Strophariaceae</taxon>
        <taxon>Psilocybe</taxon>
    </lineage>
</organism>
<comment type="caution">
    <text evidence="2">The sequence shown here is derived from an EMBL/GenBank/DDBJ whole genome shotgun (WGS) entry which is preliminary data.</text>
</comment>
<accession>A0A409X7F6</accession>
<protein>
    <submittedName>
        <fullName evidence="2">Uncharacterized protein</fullName>
    </submittedName>
</protein>
<keyword evidence="3" id="KW-1185">Reference proteome</keyword>
<feature type="region of interest" description="Disordered" evidence="1">
    <location>
        <begin position="1"/>
        <end position="36"/>
    </location>
</feature>
<sequence>MLSDATTPRERGGGVEAKDGEGNESMHDVDRNDGPHKVVRHGLGRLEWTDRSHIGRVICAWQAGVIIYDDTFGWNFI</sequence>